<dbReference type="GO" id="GO:0016491">
    <property type="term" value="F:oxidoreductase activity"/>
    <property type="evidence" value="ECO:0007669"/>
    <property type="project" value="UniProtKB-KW"/>
</dbReference>
<evidence type="ECO:0000313" key="5">
    <source>
        <dbReference type="Proteomes" id="UP000000346"/>
    </source>
</evidence>
<dbReference type="SUPFAM" id="SSF51735">
    <property type="entry name" value="NAD(P)-binding Rossmann-fold domains"/>
    <property type="match status" value="1"/>
</dbReference>
<dbReference type="KEGG" id="asc:ASAC_0907"/>
<feature type="domain" description="Saccharopine dehydrogenase NADP binding" evidence="2">
    <location>
        <begin position="1"/>
        <end position="110"/>
    </location>
</feature>
<dbReference type="InterPro" id="IPR036291">
    <property type="entry name" value="NAD(P)-bd_dom_sf"/>
</dbReference>
<dbReference type="InterPro" id="IPR005097">
    <property type="entry name" value="Sacchrp_dh_NADP-bd"/>
</dbReference>
<reference evidence="4 5" key="1">
    <citation type="journal article" date="2010" name="Appl. Environ. Microbiol.">
        <title>The genome sequence of the crenarchaeon Acidilobus saccharovorans supports a new order, Acidilobales, and suggests an important ecological role in terrestrial acidic hot springs.</title>
        <authorList>
            <person name="Mardanov A.V."/>
            <person name="Svetlitchnyi V.A."/>
            <person name="Beletsky A.V."/>
            <person name="Prokofeva M.I."/>
            <person name="Bonch-Osmolovskaya E.A."/>
            <person name="Ravin N.V."/>
            <person name="Skryabin K.G."/>
        </authorList>
    </citation>
    <scope>NUCLEOTIDE SEQUENCE [LARGE SCALE GENOMIC DNA]</scope>
    <source>
        <strain evidence="5">DSM 16705 / JCM 18335 / VKM B-2471 / 345-15</strain>
    </source>
</reference>
<dbReference type="Pfam" id="PF03435">
    <property type="entry name" value="Sacchrp_dh_NADP"/>
    <property type="match status" value="1"/>
</dbReference>
<dbReference type="EMBL" id="CP001742">
    <property type="protein sequence ID" value="ADL19313.1"/>
    <property type="molecule type" value="Genomic_DNA"/>
</dbReference>
<dbReference type="SUPFAM" id="SSF55347">
    <property type="entry name" value="Glyceraldehyde-3-phosphate dehydrogenase-like, C-terminal domain"/>
    <property type="match status" value="1"/>
</dbReference>
<dbReference type="PANTHER" id="PTHR11133">
    <property type="entry name" value="SACCHAROPINE DEHYDROGENASE"/>
    <property type="match status" value="1"/>
</dbReference>
<dbReference type="Gene3D" id="3.30.360.10">
    <property type="entry name" value="Dihydrodipicolinate Reductase, domain 2"/>
    <property type="match status" value="1"/>
</dbReference>
<dbReference type="InParanoid" id="D9Q1X5"/>
<dbReference type="Proteomes" id="UP000000346">
    <property type="component" value="Chromosome"/>
</dbReference>
<feature type="domain" description="Saccharopine dehydrogenase-like C-terminal" evidence="3">
    <location>
        <begin position="116"/>
        <end position="357"/>
    </location>
</feature>
<accession>D9Q1X5</accession>
<dbReference type="Pfam" id="PF16653">
    <property type="entry name" value="Sacchrp_dh_C"/>
    <property type="match status" value="1"/>
</dbReference>
<evidence type="ECO:0000259" key="3">
    <source>
        <dbReference type="Pfam" id="PF16653"/>
    </source>
</evidence>
<dbReference type="eggNOG" id="arCOG00243">
    <property type="taxonomic scope" value="Archaea"/>
</dbReference>
<dbReference type="InterPro" id="IPR051168">
    <property type="entry name" value="AASS"/>
</dbReference>
<gene>
    <name evidence="4" type="ordered locus">ASAC_0907</name>
</gene>
<sequence>MIGAGGVGSVAASVIRGEGHEVILVDKAKDSLSRTAERLRMPYAVADALSPDDVKKAVGTVDLIVTALPGSIAYKALKGLINLGANIVDVSFFPEDPEELGQLASKAGILLLMDAGVAPGLSNMLIGIGDRKLGGLKGAKIYVGGISERPDPPLGLVPSWSISDLVDEYRRPARTIVDGKVVAVDPLSGPMGTIYVPGVGELEYFPTDGLRTLLKSYSNASFLAEYTLRWPGHVAFIKGLKKLGLLEHKPIHVGNYEVMADEVLASLIWSMRVNFRDIVVLVVDVYGKSGGGIRFTQVTRAEDGTTAMAKVTGSFLGFAALAVLEGKVRGTGLVYPESLGLSEDASGDIMTRLAINGMPVEEEELAGELEIR</sequence>
<dbReference type="InterPro" id="IPR032095">
    <property type="entry name" value="Sacchrp_dh-like_C"/>
</dbReference>
<dbReference type="Gene3D" id="3.40.50.720">
    <property type="entry name" value="NAD(P)-binding Rossmann-like Domain"/>
    <property type="match status" value="1"/>
</dbReference>
<keyword evidence="1" id="KW-0560">Oxidoreductase</keyword>
<evidence type="ECO:0000259" key="2">
    <source>
        <dbReference type="Pfam" id="PF03435"/>
    </source>
</evidence>
<evidence type="ECO:0000256" key="1">
    <source>
        <dbReference type="ARBA" id="ARBA00023002"/>
    </source>
</evidence>
<name>D9Q1X5_ACIS3</name>
<dbReference type="HOGENOM" id="CLU_032858_3_0_2"/>
<evidence type="ECO:0000313" key="4">
    <source>
        <dbReference type="EMBL" id="ADL19313.1"/>
    </source>
</evidence>
<dbReference type="STRING" id="666510.ASAC_0907"/>
<protein>
    <submittedName>
        <fullName evidence="4">Saccharopine dehydrogenase</fullName>
    </submittedName>
</protein>
<proteinExistence type="predicted"/>
<dbReference type="PANTHER" id="PTHR11133:SF22">
    <property type="entry name" value="ALPHA-AMINOADIPIC SEMIALDEHYDE SYNTHASE, MITOCHONDRIAL"/>
    <property type="match status" value="1"/>
</dbReference>
<organism evidence="4 5">
    <name type="scientific">Acidilobus saccharovorans (strain DSM 16705 / JCM 18335 / VKM B-2471 / 345-15)</name>
    <dbReference type="NCBI Taxonomy" id="666510"/>
    <lineage>
        <taxon>Archaea</taxon>
        <taxon>Thermoproteota</taxon>
        <taxon>Thermoprotei</taxon>
        <taxon>Acidilobales</taxon>
        <taxon>Acidilobaceae</taxon>
        <taxon>Acidilobus</taxon>
    </lineage>
</organism>
<dbReference type="AlphaFoldDB" id="D9Q1X5"/>
<keyword evidence="5" id="KW-1185">Reference proteome</keyword>